<reference evidence="12 13" key="1">
    <citation type="submission" date="2018-03" db="EMBL/GenBank/DDBJ databases">
        <title>The draft genome of Sphingosinicella sp. GL-C-18.</title>
        <authorList>
            <person name="Liu L."/>
            <person name="Li L."/>
            <person name="Liang L."/>
            <person name="Zhang X."/>
            <person name="Wang T."/>
        </authorList>
    </citation>
    <scope>NUCLEOTIDE SEQUENCE [LARGE SCALE GENOMIC DNA]</scope>
    <source>
        <strain evidence="12 13">GL-C-18</strain>
    </source>
</reference>
<keyword evidence="6 9" id="KW-0812">Transmembrane</keyword>
<dbReference type="PANTHER" id="PTHR30386:SF26">
    <property type="entry name" value="TRANSPORT PROTEIN COMB"/>
    <property type="match status" value="1"/>
</dbReference>
<dbReference type="Proteomes" id="UP000241167">
    <property type="component" value="Unassembled WGS sequence"/>
</dbReference>
<comment type="caution">
    <text evidence="12">The sequence shown here is derived from an EMBL/GenBank/DDBJ whole genome shotgun (WGS) entry which is preliminary data.</text>
</comment>
<dbReference type="InterPro" id="IPR058982">
    <property type="entry name" value="Beta-barrel_AprE"/>
</dbReference>
<evidence type="ECO:0000256" key="4">
    <source>
        <dbReference type="ARBA" id="ARBA00022475"/>
    </source>
</evidence>
<dbReference type="InterPro" id="IPR058781">
    <property type="entry name" value="HH_AprE-like"/>
</dbReference>
<evidence type="ECO:0000256" key="1">
    <source>
        <dbReference type="ARBA" id="ARBA00004377"/>
    </source>
</evidence>
<comment type="similarity">
    <text evidence="2 9">Belongs to the membrane fusion protein (MFP) (TC 8.A.1) family.</text>
</comment>
<evidence type="ECO:0000259" key="10">
    <source>
        <dbReference type="Pfam" id="PF25994"/>
    </source>
</evidence>
<keyword evidence="5 9" id="KW-0997">Cell inner membrane</keyword>
<name>A0A2P7QFN9_9SPHN</name>
<dbReference type="EMBL" id="PXYI01000012">
    <property type="protein sequence ID" value="PSJ36754.1"/>
    <property type="molecule type" value="Genomic_DNA"/>
</dbReference>
<dbReference type="Gene3D" id="2.40.30.170">
    <property type="match status" value="1"/>
</dbReference>
<organism evidence="12 13">
    <name type="scientific">Allosphingosinicella deserti</name>
    <dbReference type="NCBI Taxonomy" id="2116704"/>
    <lineage>
        <taxon>Bacteria</taxon>
        <taxon>Pseudomonadati</taxon>
        <taxon>Pseudomonadota</taxon>
        <taxon>Alphaproteobacteria</taxon>
        <taxon>Sphingomonadales</taxon>
        <taxon>Sphingomonadaceae</taxon>
        <taxon>Allosphingosinicella</taxon>
    </lineage>
</organism>
<keyword evidence="4 9" id="KW-1003">Cell membrane</keyword>
<dbReference type="Gene3D" id="2.40.50.100">
    <property type="match status" value="2"/>
</dbReference>
<accession>A0A2P7QFN9</accession>
<dbReference type="Pfam" id="PF25994">
    <property type="entry name" value="HH_AprE"/>
    <property type="match status" value="1"/>
</dbReference>
<dbReference type="InterPro" id="IPR050739">
    <property type="entry name" value="MFP"/>
</dbReference>
<sequence>MRHLEDYADQLRPRTASNILLWLILAFFVAFVIWASLTELDRTVRGSGRVIASSQLQVVSNLEGGVVEAILVRTGQQVKAGQELVRLDQTQTGAELGSGEASADALSVKIARLQAEVAGREPAYPPARGAVMQNQMMIERSLHASRMAELASVVNAGNARIQQAQRAVQEAEATYAARVSARDARASEVRILRPLVDRGIEPRLSLMQAESAYAVAQSEAAAASASISRARASINEAVAALNQQRQDWRALAANELATAQAELSARRSTLPALAARVARTTVKAPLAGRVNRVLVTTVGAAVSPGAPLVEIVPSEESLLIETQVRPQDIAFVRMGQNAKVDITAYDPSVYGSLTGNVVSISPDAVLNERTGETFYTVQVRTKANALKDHNGRPLPIGTGMVANAALQGDKRTVMQYILTPITRLTETAFRE</sequence>
<evidence type="ECO:0000256" key="5">
    <source>
        <dbReference type="ARBA" id="ARBA00022519"/>
    </source>
</evidence>
<dbReference type="InterPro" id="IPR010129">
    <property type="entry name" value="T1SS_HlyD"/>
</dbReference>
<evidence type="ECO:0000259" key="11">
    <source>
        <dbReference type="Pfam" id="PF26002"/>
    </source>
</evidence>
<dbReference type="PANTHER" id="PTHR30386">
    <property type="entry name" value="MEMBRANE FUSION SUBUNIT OF EMRAB-TOLC MULTIDRUG EFFLUX PUMP"/>
    <property type="match status" value="1"/>
</dbReference>
<dbReference type="OrthoDB" id="9810980at2"/>
<dbReference type="GO" id="GO:0005886">
    <property type="term" value="C:plasma membrane"/>
    <property type="evidence" value="ECO:0007669"/>
    <property type="project" value="UniProtKB-SubCell"/>
</dbReference>
<keyword evidence="7 9" id="KW-1133">Transmembrane helix</keyword>
<keyword evidence="8 9" id="KW-0472">Membrane</keyword>
<dbReference type="Pfam" id="PF26002">
    <property type="entry name" value="Beta-barrel_AprE"/>
    <property type="match status" value="1"/>
</dbReference>
<protein>
    <recommendedName>
        <fullName evidence="9">Membrane fusion protein (MFP) family protein</fullName>
    </recommendedName>
</protein>
<evidence type="ECO:0000256" key="2">
    <source>
        <dbReference type="ARBA" id="ARBA00009477"/>
    </source>
</evidence>
<evidence type="ECO:0000313" key="12">
    <source>
        <dbReference type="EMBL" id="PSJ36754.1"/>
    </source>
</evidence>
<keyword evidence="13" id="KW-1185">Reference proteome</keyword>
<gene>
    <name evidence="12" type="ORF">C7I55_25425</name>
</gene>
<dbReference type="PRINTS" id="PR01490">
    <property type="entry name" value="RTXTOXIND"/>
</dbReference>
<evidence type="ECO:0000313" key="13">
    <source>
        <dbReference type="Proteomes" id="UP000241167"/>
    </source>
</evidence>
<feature type="domain" description="AprE-like beta-barrel" evidence="11">
    <location>
        <begin position="318"/>
        <end position="407"/>
    </location>
</feature>
<dbReference type="NCBIfam" id="TIGR01843">
    <property type="entry name" value="type_I_hlyD"/>
    <property type="match status" value="1"/>
</dbReference>
<feature type="domain" description="AprE-like long alpha-helical hairpin" evidence="10">
    <location>
        <begin position="94"/>
        <end position="273"/>
    </location>
</feature>
<proteinExistence type="inferred from homology"/>
<keyword evidence="3 9" id="KW-0813">Transport</keyword>
<evidence type="ECO:0000256" key="9">
    <source>
        <dbReference type="RuleBase" id="RU365093"/>
    </source>
</evidence>
<evidence type="ECO:0000256" key="7">
    <source>
        <dbReference type="ARBA" id="ARBA00022989"/>
    </source>
</evidence>
<comment type="subcellular location">
    <subcellularLocation>
        <location evidence="1 9">Cell inner membrane</location>
        <topology evidence="1 9">Single-pass membrane protein</topology>
    </subcellularLocation>
</comment>
<evidence type="ECO:0000256" key="6">
    <source>
        <dbReference type="ARBA" id="ARBA00022692"/>
    </source>
</evidence>
<feature type="transmembrane region" description="Helical" evidence="9">
    <location>
        <begin position="20"/>
        <end position="37"/>
    </location>
</feature>
<dbReference type="Gene3D" id="1.10.287.470">
    <property type="entry name" value="Helix hairpin bin"/>
    <property type="match status" value="1"/>
</dbReference>
<dbReference type="GO" id="GO:0015031">
    <property type="term" value="P:protein transport"/>
    <property type="evidence" value="ECO:0007669"/>
    <property type="project" value="InterPro"/>
</dbReference>
<dbReference type="AlphaFoldDB" id="A0A2P7QFN9"/>
<evidence type="ECO:0000256" key="3">
    <source>
        <dbReference type="ARBA" id="ARBA00022448"/>
    </source>
</evidence>
<evidence type="ECO:0000256" key="8">
    <source>
        <dbReference type="ARBA" id="ARBA00023136"/>
    </source>
</evidence>